<dbReference type="InterPro" id="IPR052575">
    <property type="entry name" value="SSU_processome_comp_20"/>
</dbReference>
<dbReference type="InterPro" id="IPR016024">
    <property type="entry name" value="ARM-type_fold"/>
</dbReference>
<feature type="region of interest" description="Disordered" evidence="1">
    <location>
        <begin position="3107"/>
        <end position="3149"/>
    </location>
</feature>
<dbReference type="GO" id="GO:0030686">
    <property type="term" value="C:90S preribosome"/>
    <property type="evidence" value="ECO:0007669"/>
    <property type="project" value="TreeGrafter"/>
</dbReference>
<sequence length="3149" mass="349896">MARENRFRFVKYKEEIKNKVIISLKNVHYAEHDQELDSFFASSVERWSSSNAGQELVDFRKRIAPHSVSLQLVHLHQKLIVTELLGFLRLTPAVACTPFLEMFSPILTSHVTHIAEFGAECLAFILRKVSDRHVLLFKMLDVFEENYPVSFFSGVTILQLIGILLSEVLRGPHGRLHTSAHEILPLMFGLACGTQASPTPGVRKGIAALLKKRCHPESAKQNAEHIKISAAGMALRETLTRLLGSLDANEVVYVIGLLEGSFNGMENSPDVLERFKEALSILNTLICSSPTEYATSTEDSFGADVLPNLSSFLLALPRAADVSFSDVLYFLTCIRLSRLVPFGEPCGVIVPSPVCQIFVCALRISTSLLISVSEHSCEKLRHFLALLVAVETRWELFAENDSQPFNTGPFEDIDIPLLLEIASRFYLTDPESCVLALRIVDIVCCARGLHSTTKSSFALSESLMPQLLTTLQSPGHQARLHSLRILAVMFGVLRSENTAGEDSKHAPVLTVLSRCLHAERVRLDAQSVREFLVPILHLHAHRDGINGQPVSAQIALSYLLGLLHVRLTSAWPGIEGAITSYAELPRARSDSRPESTNPLETNDQTPNESTRHDLSDDWRHVACRIYWCNVEPAIELSAKLIMDPANTHSKALEDNVAQTDTHLLPLQTLCLQLMCHKLDAAQLPICSDQAIKLSQKPISWQDYHLALWRCLCPVSAGKKSRFLVPLLLQQVRWLQVALELFSKFHNIKSIYQESEFRSLMYDLLSNPRPSVQRAAFRCLLAYKDIALNNYSILYGRLQLSKGAFAPAIFTNLATCTDSEFKMFLTLLLQPLLEESATLQPGASADAFSTTTDLCPFIQNLRVRVQTAYRSPNSLSWSQLQALAKVLNNVLDYMGHRLNKTDIAIANDVETTSIGVTVSDSPIHLDVLFRLGLSLIAMSQSASELLLLPRSNSNHTDHERAVNLPHLAQVKKVRAVGVRLLQHIFNSSVQFKTFFFTNGLLEAVRDVCLYPPMLSKLLNSSTVSTNHLLLTLALSWSTSPNLAANLLLGPGLNTLMSLLVTKKLSALVIERIIQVVCNLLFEQDMCEIGREMMRAHHGSLIQYLYDRMQQLSQSKSLLINRESKNQNHSLRLCQEFRILGYLATCALHDQSSEDGGGSQLSASQADSLLHGLLTVLTKCTIKTTQGGRRSTGDSVQHQVVRSVSVVSAEMNELQLATADQVQADLIHAVTQLATITDNLERHLKRILTLFVRIDSRVSRSLLCRSVESCTRRLHPIPTETLQLLIEISPNSPRRTLLFVNEEPNHCLPPYEMCSMILTRLNSWDKSRLDQPDIVQREHTFGLLSELCELLRLPESPCQSVYIHLGGLCCALHTLSHENLQLRDAALDYCLRLASAIAHSSSMMTNKTMKISVFYMILIQRCLWPEMLRLLRDPRIHGPKRLHVLRLLHGVVDLFRSQRLFAPLSLLLSRDTAMQSSSTGTDFFTNLQSGAVSRQGQAIRRMALFLRNPLTIVAKKDLIRVKKILDQSDTDFPVPERLLCDFFVPLLFFYLNPHLVSNLGHEDLLLEQKRLVDFCLDALGAVAHRLSWNAYRKLMDSTLSKLKNVGNVGFAARVITCLIDAFAPPQWTSEVARSIHSGSRCTQTSFTTTTTDLPLDFSTQSEEPATDTYTHTSIVQTPMATDRVNQTQRETPGDNQATILSYMLQVVKRLQPFITKCQKSEKDSPGQGPKRCNISLVVSLVSLLKRLPSGFLVSRLPGLILQVVTLLRPSSTSTPKIRAEALKSLIQVVRVLGPGKPLEVMVSIVSQQLNRGYASLQVRLFTLHKILGEIESYLSGGSHSSVSEHLDHIGSIISAHYLDELVGTLAEEIDSRRAAGYSLSSTSTVRVQDVTDLQTSATGLGGSNSTDLPEASGLKAPEGLSRLCRLLSDRGIQRLFDDLENAVISAARGSAPNSKTNESSESVSSLVGCGLRYRSRALARLEVTMTRLPTRSGLFSLKRCGQLTPLNLLSLSSQLIQRNLRQVISANCVTSANVPGTDNPSTPRSTHGWKQPQSKLLEPRWSYLELESEPKRDRAFDTVAQSGVTQAHLLVSCGLHILVGLLRYRCLNLDNAEQMDALAAVTPLILECMRSKYVRVLGAALRCLNLLLTMVTSKVSSKLLPSFSVHMKTAGDRLFTLMSIHPGLLSTKTAATDPYAQQFASSLYRALSALIRHQSTYPLSSNQLLTLLNAVDVELTRDAAATPSLSLLQAILQRRLRDPSLQAEEKSYLSFTGDIELQTDGLVVAKLSDSDQLPTCGAGGGARLVDLIQRLQTLAITSSSEHIRAEARCCLVLFLLNYPHKAKFVQSFVAFCLRQLEYKKSSGRSSALSLLTGLTADLPVSRLSSNHLEETILLSVGAAIEREPVRALRVGMLALIRLLFSRLPAALAEMHFRQYLLAFVTAPAATRTSARLLGLQLVAAVLDCQPCLSLAKHRPMLVKLLGTDVLPTASLQLYQVVITNESLREVSGLNPLFFDKKLCPTEEIARARAALEDASWVAELKGISRDGDGSDEEDSDDKHDDDSNNDEDAMHRLDHDSDTAQHSEDEDADVDMDAQPDRNEMHFEKAEAEARDQCETLVPDSDTNVERTSSRSAQENHYLLVSNTLEYSLRFLKRLLDFVDETMQPSEDIYAVSDSMIPAWSVITGYHVSPSGEDITGAVTSKRRRSYAQLLDSTHAKLDQADRLSLCCSGHRGAREWATRCLGSLLRVESNANSGLLNSENVENTEAAPGAGLTRSAFFNQLRKKRKTRIALLERLTRDSIFQLEYDAKQLLNDEWSDTVSHQYTILIKTRTSMQYDEKIMYMRFFCLQLVANLVHLGQLLHLSAGRRPVLRLLRHINRIALDELNNRPGCYFQRALVLKVTTGLLLRLPRPKTNDLVDLFTHDPPNHTTEAKTEIETGQPRCLAYVSYLRAASRVIAREFRQRDRLAFMSAATIAGALTNDEDQESVARARLGGVKLSKEQSVRARARRRKSQARLRRTLMSGTMRPETAQRMVALTAASRARAGPDQLINVIEAAESTLIGEYGVNGAKLIQAVCGQATRGARARHQAHAMKIATKEALGAAWIENGKRKRAKHDQPRAADTRPKRTFSGSENDGEVVGRKRSRKENEV</sequence>
<evidence type="ECO:0000259" key="3">
    <source>
        <dbReference type="Pfam" id="PF20416"/>
    </source>
</evidence>
<evidence type="ECO:0008006" key="6">
    <source>
        <dbReference type="Google" id="ProtNLM"/>
    </source>
</evidence>
<accession>A0A504Y930</accession>
<dbReference type="GO" id="GO:0032040">
    <property type="term" value="C:small-subunit processome"/>
    <property type="evidence" value="ECO:0007669"/>
    <property type="project" value="TreeGrafter"/>
</dbReference>
<dbReference type="InterPro" id="IPR011430">
    <property type="entry name" value="UTP20_N"/>
</dbReference>
<dbReference type="PANTHER" id="PTHR17695:SF11">
    <property type="entry name" value="SMALL SUBUNIT PROCESSOME COMPONENT 20 HOMOLOG"/>
    <property type="match status" value="1"/>
</dbReference>
<evidence type="ECO:0000313" key="5">
    <source>
        <dbReference type="Proteomes" id="UP000316759"/>
    </source>
</evidence>
<feature type="compositionally biased region" description="Basic and acidic residues" evidence="1">
    <location>
        <begin position="2554"/>
        <end position="2569"/>
    </location>
</feature>
<keyword evidence="5" id="KW-1185">Reference proteome</keyword>
<feature type="domain" description="U3 small nucleolar RNA-associated protein 20" evidence="3">
    <location>
        <begin position="1730"/>
        <end position="1871"/>
    </location>
</feature>
<dbReference type="PANTHER" id="PTHR17695">
    <property type="entry name" value="SMALL SUBUNIT PROCESSOME COMPONENT 20 HOMOLOG"/>
    <property type="match status" value="1"/>
</dbReference>
<protein>
    <recommendedName>
        <fullName evidence="6">Small subunit processome component 20</fullName>
    </recommendedName>
</protein>
<dbReference type="EMBL" id="SUNJ01012474">
    <property type="protein sequence ID" value="TPP58032.1"/>
    <property type="molecule type" value="Genomic_DNA"/>
</dbReference>
<organism evidence="4 5">
    <name type="scientific">Fasciola gigantica</name>
    <name type="common">Giant liver fluke</name>
    <dbReference type="NCBI Taxonomy" id="46835"/>
    <lineage>
        <taxon>Eukaryota</taxon>
        <taxon>Metazoa</taxon>
        <taxon>Spiralia</taxon>
        <taxon>Lophotrochozoa</taxon>
        <taxon>Platyhelminthes</taxon>
        <taxon>Trematoda</taxon>
        <taxon>Digenea</taxon>
        <taxon>Plagiorchiida</taxon>
        <taxon>Echinostomata</taxon>
        <taxon>Echinostomatoidea</taxon>
        <taxon>Fasciolidae</taxon>
        <taxon>Fasciola</taxon>
    </lineage>
</organism>
<feature type="compositionally biased region" description="Basic and acidic residues" evidence="1">
    <location>
        <begin position="3114"/>
        <end position="3124"/>
    </location>
</feature>
<reference evidence="4 5" key="1">
    <citation type="submission" date="2019-04" db="EMBL/GenBank/DDBJ databases">
        <title>Annotation for the trematode Fasciola gigantica.</title>
        <authorList>
            <person name="Choi Y.-J."/>
        </authorList>
    </citation>
    <scope>NUCLEOTIDE SEQUENCE [LARGE SCALE GENOMIC DNA]</scope>
    <source>
        <strain evidence="4">Uganda_cow_1</strain>
    </source>
</reference>
<dbReference type="Proteomes" id="UP000316759">
    <property type="component" value="Unassembled WGS sequence"/>
</dbReference>
<feature type="compositionally biased region" description="Basic residues" evidence="1">
    <location>
        <begin position="3140"/>
        <end position="3149"/>
    </location>
</feature>
<gene>
    <name evidence="4" type="ORF">FGIG_01197</name>
</gene>
<dbReference type="OrthoDB" id="360653at2759"/>
<comment type="caution">
    <text evidence="4">The sequence shown here is derived from an EMBL/GenBank/DDBJ whole genome shotgun (WGS) entry which is preliminary data.</text>
</comment>
<feature type="domain" description="U3 small nucleolar RNA-associated protein 20 N-terminal" evidence="2">
    <location>
        <begin position="792"/>
        <end position="1431"/>
    </location>
</feature>
<dbReference type="Pfam" id="PF07539">
    <property type="entry name" value="UTP20_N"/>
    <property type="match status" value="2"/>
</dbReference>
<dbReference type="STRING" id="46835.A0A504Y930"/>
<feature type="domain" description="U3 small nucleolar RNA-associated protein 20 N-terminal" evidence="2">
    <location>
        <begin position="736"/>
        <end position="790"/>
    </location>
</feature>
<feature type="region of interest" description="Disordered" evidence="1">
    <location>
        <begin position="585"/>
        <end position="613"/>
    </location>
</feature>
<evidence type="ECO:0000256" key="1">
    <source>
        <dbReference type="SAM" id="MobiDB-lite"/>
    </source>
</evidence>
<proteinExistence type="predicted"/>
<dbReference type="Pfam" id="PF20416">
    <property type="entry name" value="UTP20"/>
    <property type="match status" value="1"/>
</dbReference>
<evidence type="ECO:0000259" key="2">
    <source>
        <dbReference type="Pfam" id="PF07539"/>
    </source>
</evidence>
<feature type="region of interest" description="Disordered" evidence="1">
    <location>
        <begin position="2540"/>
        <end position="2569"/>
    </location>
</feature>
<feature type="compositionally biased region" description="Polar residues" evidence="1">
    <location>
        <begin position="594"/>
        <end position="608"/>
    </location>
</feature>
<name>A0A504Y930_FASGI</name>
<dbReference type="InterPro" id="IPR046523">
    <property type="entry name" value="UTP20_dom"/>
</dbReference>
<dbReference type="SUPFAM" id="SSF48371">
    <property type="entry name" value="ARM repeat"/>
    <property type="match status" value="3"/>
</dbReference>
<evidence type="ECO:0000313" key="4">
    <source>
        <dbReference type="EMBL" id="TPP58032.1"/>
    </source>
</evidence>